<dbReference type="SUPFAM" id="SSF49299">
    <property type="entry name" value="PKD domain"/>
    <property type="match status" value="1"/>
</dbReference>
<gene>
    <name evidence="2" type="ORF">IRI77_06190</name>
</gene>
<accession>A0A7S7NTQ4</accession>
<dbReference type="SUPFAM" id="SSF56300">
    <property type="entry name" value="Metallo-dependent phosphatases"/>
    <property type="match status" value="1"/>
</dbReference>
<dbReference type="Proteomes" id="UP000593892">
    <property type="component" value="Chromosome"/>
</dbReference>
<keyword evidence="3" id="KW-1185">Reference proteome</keyword>
<name>A0A7S7NTQ4_PALFE</name>
<dbReference type="AlphaFoldDB" id="A0A7S7NTQ4"/>
<protein>
    <recommendedName>
        <fullName evidence="4">PKD domain-containing protein</fullName>
    </recommendedName>
</protein>
<dbReference type="Gene3D" id="2.60.40.10">
    <property type="entry name" value="Immunoglobulins"/>
    <property type="match status" value="1"/>
</dbReference>
<evidence type="ECO:0008006" key="4">
    <source>
        <dbReference type="Google" id="ProtNLM"/>
    </source>
</evidence>
<proteinExistence type="predicted"/>
<keyword evidence="1" id="KW-0732">Signal</keyword>
<dbReference type="InterPro" id="IPR013783">
    <property type="entry name" value="Ig-like_fold"/>
</dbReference>
<sequence length="443" mass="48191">MNFKPLLLTLWACLPLAVCAQSAYDVALIGDVPYGASAEPKYERMIADINKSGVDLTVHIGDTKSGSTRCDDSHYVKTLNWFNSFDKPLMYSVGDNEWTDCMRANNGGYDPLDRLALVRKTYFSSNMSLGRNPVQLMVQSDDPQYALYSENRMLVKAPVVFATIHMPGSNNNYEYRTSQGAPNPFYDNDKEYTARSAANLAWLHKAFQTARETKALGLMLLIQANIFETFMDTGTGSTHSGFADFVAALREETKAFNGEVVMVSGDSHYMRVDKPLTENWPACTSATGNCVAYDAALDARGNRIINFTRLEVPGSADVHWAVAHIRPNSRNVFQFEFMILPATATTTGVTAVATAQGTKIDANTVETQSPQIVVDGSASTSTNGGVLNYVWTSAPGYAVPAILGNGKAAPLVQFSGKGIYRLVLTVTDRTGASAQSTVTIRVV</sequence>
<dbReference type="RefSeq" id="WP_194451201.1">
    <property type="nucleotide sequence ID" value="NZ_CP063849.1"/>
</dbReference>
<dbReference type="EMBL" id="CP063849">
    <property type="protein sequence ID" value="QOY89539.1"/>
    <property type="molecule type" value="Genomic_DNA"/>
</dbReference>
<evidence type="ECO:0000313" key="3">
    <source>
        <dbReference type="Proteomes" id="UP000593892"/>
    </source>
</evidence>
<dbReference type="InterPro" id="IPR029052">
    <property type="entry name" value="Metallo-depent_PP-like"/>
</dbReference>
<dbReference type="KEGG" id="pfer:IRI77_06190"/>
<reference evidence="2 3" key="1">
    <citation type="submission" date="2020-10" db="EMBL/GenBank/DDBJ databases">
        <title>Complete genome sequence of Paludibaculum fermentans P105T, a facultatively anaerobic acidobacterium capable of dissimilatory Fe(III) reduction.</title>
        <authorList>
            <person name="Dedysh S.N."/>
            <person name="Beletsky A.V."/>
            <person name="Kulichevskaya I.S."/>
            <person name="Mardanov A.V."/>
            <person name="Ravin N.V."/>
        </authorList>
    </citation>
    <scope>NUCLEOTIDE SEQUENCE [LARGE SCALE GENOMIC DNA]</scope>
    <source>
        <strain evidence="2 3">P105</strain>
    </source>
</reference>
<feature type="chain" id="PRO_5032727041" description="PKD domain-containing protein" evidence="1">
    <location>
        <begin position="21"/>
        <end position="443"/>
    </location>
</feature>
<dbReference type="InterPro" id="IPR035986">
    <property type="entry name" value="PKD_dom_sf"/>
</dbReference>
<evidence type="ECO:0000256" key="1">
    <source>
        <dbReference type="SAM" id="SignalP"/>
    </source>
</evidence>
<organism evidence="2 3">
    <name type="scientific">Paludibaculum fermentans</name>
    <dbReference type="NCBI Taxonomy" id="1473598"/>
    <lineage>
        <taxon>Bacteria</taxon>
        <taxon>Pseudomonadati</taxon>
        <taxon>Acidobacteriota</taxon>
        <taxon>Terriglobia</taxon>
        <taxon>Bryobacterales</taxon>
        <taxon>Bryobacteraceae</taxon>
        <taxon>Paludibaculum</taxon>
    </lineage>
</organism>
<feature type="signal peptide" evidence="1">
    <location>
        <begin position="1"/>
        <end position="20"/>
    </location>
</feature>
<evidence type="ECO:0000313" key="2">
    <source>
        <dbReference type="EMBL" id="QOY89539.1"/>
    </source>
</evidence>